<feature type="transmembrane region" description="Helical" evidence="5">
    <location>
        <begin position="120"/>
        <end position="137"/>
    </location>
</feature>
<dbReference type="InterPro" id="IPR000620">
    <property type="entry name" value="EamA_dom"/>
</dbReference>
<comment type="caution">
    <text evidence="8">The sequence shown here is derived from an EMBL/GenBank/DDBJ whole genome shotgun (WGS) entry which is preliminary data.</text>
</comment>
<feature type="transmembrane region" description="Helical" evidence="5">
    <location>
        <begin position="143"/>
        <end position="161"/>
    </location>
</feature>
<evidence type="ECO:0000256" key="6">
    <source>
        <dbReference type="SAM" id="SignalP"/>
    </source>
</evidence>
<evidence type="ECO:0000313" key="8">
    <source>
        <dbReference type="EMBL" id="KEJ96631.1"/>
    </source>
</evidence>
<name>A0A073J4L3_9RHOB</name>
<reference evidence="8 9" key="1">
    <citation type="submission" date="2014-01" db="EMBL/GenBank/DDBJ databases">
        <title>Sulfitobacter sp. H3 (MCCC 1A00686) Genome Sequencing.</title>
        <authorList>
            <person name="Lai Q."/>
            <person name="Hong Z."/>
        </authorList>
    </citation>
    <scope>NUCLEOTIDE SEQUENCE [LARGE SCALE GENOMIC DNA]</scope>
    <source>
        <strain evidence="8 9">H3</strain>
    </source>
</reference>
<dbReference type="AlphaFoldDB" id="A0A073J4L3"/>
<evidence type="ECO:0000256" key="2">
    <source>
        <dbReference type="ARBA" id="ARBA00022692"/>
    </source>
</evidence>
<evidence type="ECO:0000256" key="5">
    <source>
        <dbReference type="SAM" id="Phobius"/>
    </source>
</evidence>
<feature type="transmembrane region" description="Helical" evidence="5">
    <location>
        <begin position="228"/>
        <end position="249"/>
    </location>
</feature>
<dbReference type="InterPro" id="IPR037185">
    <property type="entry name" value="EmrE-like"/>
</dbReference>
<comment type="subcellular location">
    <subcellularLocation>
        <location evidence="1">Membrane</location>
        <topology evidence="1">Multi-pass membrane protein</topology>
    </subcellularLocation>
</comment>
<feature type="signal peptide" evidence="6">
    <location>
        <begin position="1"/>
        <end position="15"/>
    </location>
</feature>
<dbReference type="Proteomes" id="UP000027746">
    <property type="component" value="Unassembled WGS sequence"/>
</dbReference>
<sequence length="282" mass="28262">MKLALLTALTMTAFAANSVLNRAAVGSGSIDAASFALIRVIAGIVILCMVLSVRGTPLPLFRRARVLGAVSLAAYMAGFSLSYVVLDAGLGALILFGVVQITMFGWGAFRGTAPTARQMAGAGVAFAGLLLVLWPGPGSRTDPAGAMMMVIAGLGWAAYTISGKAESDPLPATAANFLLCLPVLALFLIGPDMHAGPVGIGLAVLSGAVTSGLGYALWYAVLPRLAQATAAVVQLSVPIIAIVAGAAILGEAVSALMVVAAALVLGGIAWAVTAPKVPANHS</sequence>
<keyword evidence="3 5" id="KW-1133">Transmembrane helix</keyword>
<feature type="domain" description="EamA" evidence="7">
    <location>
        <begin position="145"/>
        <end position="272"/>
    </location>
</feature>
<keyword evidence="6" id="KW-0732">Signal</keyword>
<evidence type="ECO:0000256" key="4">
    <source>
        <dbReference type="ARBA" id="ARBA00023136"/>
    </source>
</evidence>
<evidence type="ECO:0000256" key="3">
    <source>
        <dbReference type="ARBA" id="ARBA00022989"/>
    </source>
</evidence>
<feature type="transmembrane region" description="Helical" evidence="5">
    <location>
        <begin position="65"/>
        <end position="84"/>
    </location>
</feature>
<feature type="transmembrane region" description="Helical" evidence="5">
    <location>
        <begin position="32"/>
        <end position="53"/>
    </location>
</feature>
<keyword evidence="9" id="KW-1185">Reference proteome</keyword>
<feature type="chain" id="PRO_5013175592" evidence="6">
    <location>
        <begin position="16"/>
        <end position="282"/>
    </location>
</feature>
<keyword evidence="4 5" id="KW-0472">Membrane</keyword>
<feature type="transmembrane region" description="Helical" evidence="5">
    <location>
        <begin position="255"/>
        <end position="273"/>
    </location>
</feature>
<dbReference type="OrthoDB" id="321830at2"/>
<dbReference type="GeneID" id="68869052"/>
<dbReference type="RefSeq" id="WP_037924131.1">
    <property type="nucleotide sequence ID" value="NZ_CP054599.1"/>
</dbReference>
<feature type="transmembrane region" description="Helical" evidence="5">
    <location>
        <begin position="196"/>
        <end position="221"/>
    </location>
</feature>
<keyword evidence="2 5" id="KW-0812">Transmembrane</keyword>
<dbReference type="InterPro" id="IPR050638">
    <property type="entry name" value="AA-Vitamin_Transporters"/>
</dbReference>
<proteinExistence type="predicted"/>
<dbReference type="EMBL" id="JAMD01000003">
    <property type="protein sequence ID" value="KEJ96631.1"/>
    <property type="molecule type" value="Genomic_DNA"/>
</dbReference>
<dbReference type="SUPFAM" id="SSF103481">
    <property type="entry name" value="Multidrug resistance efflux transporter EmrE"/>
    <property type="match status" value="2"/>
</dbReference>
<dbReference type="GO" id="GO:0016020">
    <property type="term" value="C:membrane"/>
    <property type="evidence" value="ECO:0007669"/>
    <property type="project" value="UniProtKB-SubCell"/>
</dbReference>
<dbReference type="PANTHER" id="PTHR32322">
    <property type="entry name" value="INNER MEMBRANE TRANSPORTER"/>
    <property type="match status" value="1"/>
</dbReference>
<evidence type="ECO:0000259" key="7">
    <source>
        <dbReference type="Pfam" id="PF00892"/>
    </source>
</evidence>
<protein>
    <submittedName>
        <fullName evidence="8">Membrane protein</fullName>
    </submittedName>
</protein>
<accession>A0A073J4L3</accession>
<feature type="transmembrane region" description="Helical" evidence="5">
    <location>
        <begin position="90"/>
        <end position="108"/>
    </location>
</feature>
<organism evidence="8 9">
    <name type="scientific">Pseudosulfitobacter pseudonitzschiae</name>
    <dbReference type="NCBI Taxonomy" id="1402135"/>
    <lineage>
        <taxon>Bacteria</taxon>
        <taxon>Pseudomonadati</taxon>
        <taxon>Pseudomonadota</taxon>
        <taxon>Alphaproteobacteria</taxon>
        <taxon>Rhodobacterales</taxon>
        <taxon>Roseobacteraceae</taxon>
        <taxon>Pseudosulfitobacter</taxon>
    </lineage>
</organism>
<dbReference type="PANTHER" id="PTHR32322:SF9">
    <property type="entry name" value="AMINO-ACID METABOLITE EFFLUX PUMP-RELATED"/>
    <property type="match status" value="1"/>
</dbReference>
<feature type="transmembrane region" description="Helical" evidence="5">
    <location>
        <begin position="173"/>
        <end position="190"/>
    </location>
</feature>
<gene>
    <name evidence="8" type="ORF">SUH3_14840</name>
</gene>
<evidence type="ECO:0000313" key="9">
    <source>
        <dbReference type="Proteomes" id="UP000027746"/>
    </source>
</evidence>
<evidence type="ECO:0000256" key="1">
    <source>
        <dbReference type="ARBA" id="ARBA00004141"/>
    </source>
</evidence>
<dbReference type="Pfam" id="PF00892">
    <property type="entry name" value="EamA"/>
    <property type="match status" value="1"/>
</dbReference>